<dbReference type="AlphaFoldDB" id="A0A9P4MUM6"/>
<dbReference type="GO" id="GO:0005634">
    <property type="term" value="C:nucleus"/>
    <property type="evidence" value="ECO:0007669"/>
    <property type="project" value="TreeGrafter"/>
</dbReference>
<proteinExistence type="predicted"/>
<dbReference type="GO" id="GO:0016538">
    <property type="term" value="F:cyclin-dependent protein serine/threonine kinase regulator activity"/>
    <property type="evidence" value="ECO:0007669"/>
    <property type="project" value="TreeGrafter"/>
</dbReference>
<feature type="compositionally biased region" description="Low complexity" evidence="1">
    <location>
        <begin position="1"/>
        <end position="17"/>
    </location>
</feature>
<dbReference type="SUPFAM" id="SSF47954">
    <property type="entry name" value="Cyclin-like"/>
    <property type="match status" value="1"/>
</dbReference>
<dbReference type="OrthoDB" id="337735at2759"/>
<gene>
    <name evidence="2" type="ORF">GQ43DRAFT_449669</name>
</gene>
<dbReference type="PANTHER" id="PTHR15615:SF117">
    <property type="entry name" value="PHO85 CYCLIN PHO80"/>
    <property type="match status" value="1"/>
</dbReference>
<name>A0A9P4MUM6_9PLEO</name>
<sequence>MLTSSPTISAPSSPSAAFHVHNRSYHASRRTSASSSTHSPRFYPQVSSAPSRRFEPPPVPSTPAPTQSQSIVAFARSPQIKRKEYSDAGTQYTPPGFPPTHHPTSLANLPSLEKSTPSQETPRTSVKRRETSAEPPVTDPPEPNLRIDPPPDATEHGSRNTATLAADAEMQEAGQQPDTRQNEEGARNQTRPSPPKRARPRDPDVKVMPLKYETCDVRELGALISDMLMELIRINDAIPLRDGQLTRFHSRAPPAISVRDYLTRLIVHATLSPPILLSMVYYVDQLCALYPAFTVSSLTVHRFLITAATVAAKGLSDSFWTNGLYAKVGGVSIKELALLELEFLRRVDWKIVPVPETLVDYYKWLVDRGEGYMMESGPDSGDSEKAPSSSSDGETMNQ</sequence>
<comment type="caution">
    <text evidence="2">The sequence shown here is derived from an EMBL/GenBank/DDBJ whole genome shotgun (WGS) entry which is preliminary data.</text>
</comment>
<dbReference type="GO" id="GO:0019901">
    <property type="term" value="F:protein kinase binding"/>
    <property type="evidence" value="ECO:0007669"/>
    <property type="project" value="InterPro"/>
</dbReference>
<dbReference type="Gene3D" id="1.10.472.10">
    <property type="entry name" value="Cyclin-like"/>
    <property type="match status" value="1"/>
</dbReference>
<feature type="compositionally biased region" description="Basic residues" evidence="1">
    <location>
        <begin position="20"/>
        <end position="29"/>
    </location>
</feature>
<dbReference type="Proteomes" id="UP000799536">
    <property type="component" value="Unassembled WGS sequence"/>
</dbReference>
<dbReference type="EMBL" id="ML994031">
    <property type="protein sequence ID" value="KAF2200258.1"/>
    <property type="molecule type" value="Genomic_DNA"/>
</dbReference>
<evidence type="ECO:0000313" key="2">
    <source>
        <dbReference type="EMBL" id="KAF2200258.1"/>
    </source>
</evidence>
<reference evidence="2" key="1">
    <citation type="journal article" date="2020" name="Stud. Mycol.">
        <title>101 Dothideomycetes genomes: a test case for predicting lifestyles and emergence of pathogens.</title>
        <authorList>
            <person name="Haridas S."/>
            <person name="Albert R."/>
            <person name="Binder M."/>
            <person name="Bloem J."/>
            <person name="Labutti K."/>
            <person name="Salamov A."/>
            <person name="Andreopoulos B."/>
            <person name="Baker S."/>
            <person name="Barry K."/>
            <person name="Bills G."/>
            <person name="Bluhm B."/>
            <person name="Cannon C."/>
            <person name="Castanera R."/>
            <person name="Culley D."/>
            <person name="Daum C."/>
            <person name="Ezra D."/>
            <person name="Gonzalez J."/>
            <person name="Henrissat B."/>
            <person name="Kuo A."/>
            <person name="Liang C."/>
            <person name="Lipzen A."/>
            <person name="Lutzoni F."/>
            <person name="Magnuson J."/>
            <person name="Mondo S."/>
            <person name="Nolan M."/>
            <person name="Ohm R."/>
            <person name="Pangilinan J."/>
            <person name="Park H.-J."/>
            <person name="Ramirez L."/>
            <person name="Alfaro M."/>
            <person name="Sun H."/>
            <person name="Tritt A."/>
            <person name="Yoshinaga Y."/>
            <person name="Zwiers L.-H."/>
            <person name="Turgeon B."/>
            <person name="Goodwin S."/>
            <person name="Spatafora J."/>
            <person name="Crous P."/>
            <person name="Grigoriev I."/>
        </authorList>
    </citation>
    <scope>NUCLEOTIDE SEQUENCE</scope>
    <source>
        <strain evidence="2">ATCC 74209</strain>
    </source>
</reference>
<dbReference type="InterPro" id="IPR036915">
    <property type="entry name" value="Cyclin-like_sf"/>
</dbReference>
<organism evidence="2 3">
    <name type="scientific">Delitschia confertaspora ATCC 74209</name>
    <dbReference type="NCBI Taxonomy" id="1513339"/>
    <lineage>
        <taxon>Eukaryota</taxon>
        <taxon>Fungi</taxon>
        <taxon>Dikarya</taxon>
        <taxon>Ascomycota</taxon>
        <taxon>Pezizomycotina</taxon>
        <taxon>Dothideomycetes</taxon>
        <taxon>Pleosporomycetidae</taxon>
        <taxon>Pleosporales</taxon>
        <taxon>Delitschiaceae</taxon>
        <taxon>Delitschia</taxon>
    </lineage>
</organism>
<feature type="compositionally biased region" description="Low complexity" evidence="1">
    <location>
        <begin position="30"/>
        <end position="39"/>
    </location>
</feature>
<feature type="region of interest" description="Disordered" evidence="1">
    <location>
        <begin position="375"/>
        <end position="398"/>
    </location>
</feature>
<feature type="compositionally biased region" description="Pro residues" evidence="1">
    <location>
        <begin position="137"/>
        <end position="152"/>
    </location>
</feature>
<dbReference type="InterPro" id="IPR013922">
    <property type="entry name" value="Cyclin_PHO80-like"/>
</dbReference>
<feature type="compositionally biased region" description="Polar residues" evidence="1">
    <location>
        <begin position="386"/>
        <end position="398"/>
    </location>
</feature>
<evidence type="ECO:0000256" key="1">
    <source>
        <dbReference type="SAM" id="MobiDB-lite"/>
    </source>
</evidence>
<protein>
    <submittedName>
        <fullName evidence="2">Cyclin-domain-containing protein</fullName>
    </submittedName>
</protein>
<dbReference type="PANTHER" id="PTHR15615">
    <property type="match status" value="1"/>
</dbReference>
<accession>A0A9P4MUM6</accession>
<dbReference type="Pfam" id="PF08613">
    <property type="entry name" value="Cyclin"/>
    <property type="match status" value="1"/>
</dbReference>
<feature type="region of interest" description="Disordered" evidence="1">
    <location>
        <begin position="1"/>
        <end position="205"/>
    </location>
</feature>
<feature type="compositionally biased region" description="Polar residues" evidence="1">
    <location>
        <begin position="105"/>
        <end position="124"/>
    </location>
</feature>
<dbReference type="GO" id="GO:0000307">
    <property type="term" value="C:cyclin-dependent protein kinase holoenzyme complex"/>
    <property type="evidence" value="ECO:0007669"/>
    <property type="project" value="TreeGrafter"/>
</dbReference>
<dbReference type="CDD" id="cd20558">
    <property type="entry name" value="CYCLIN_ScPCL7-like"/>
    <property type="match status" value="1"/>
</dbReference>
<keyword evidence="3" id="KW-1185">Reference proteome</keyword>
<evidence type="ECO:0000313" key="3">
    <source>
        <dbReference type="Proteomes" id="UP000799536"/>
    </source>
</evidence>